<proteinExistence type="inferred from homology"/>
<gene>
    <name evidence="4" type="ORF">NCTC8139_01381</name>
</gene>
<dbReference type="SUPFAM" id="SSF53474">
    <property type="entry name" value="alpha/beta-Hydrolases"/>
    <property type="match status" value="1"/>
</dbReference>
<dbReference type="GO" id="GO:0052689">
    <property type="term" value="F:carboxylic ester hydrolase activity"/>
    <property type="evidence" value="ECO:0007669"/>
    <property type="project" value="UniProtKB-ARBA"/>
</dbReference>
<feature type="domain" description="Xaa-Pro dipeptidyl-peptidase-like" evidence="3">
    <location>
        <begin position="20"/>
        <end position="153"/>
    </location>
</feature>
<dbReference type="Proteomes" id="UP000360750">
    <property type="component" value="Unassembled WGS sequence"/>
</dbReference>
<comment type="caution">
    <text evidence="4">The sequence shown here is derived from an EMBL/GenBank/DDBJ whole genome shotgun (WGS) entry which is preliminary data.</text>
</comment>
<evidence type="ECO:0000259" key="3">
    <source>
        <dbReference type="Pfam" id="PF02129"/>
    </source>
</evidence>
<name>A0ABD7V0C0_9ACTN</name>
<dbReference type="AlphaFoldDB" id="A0ABD7V0C0"/>
<sequence length="309" mass="34196">MSRQFSYVRSDVWFTSGDARCAAWLYRPDGVVNPPIVVLAHGFAAFRELRLDAYASKFAQAGYAALVFDYRHWGASDGSPRRVLDLAEQHADWDAAIAYARSLDWVDTRRVVAWGTSFAGGHVLRLAARDRGLAAAIVQVPHVSGPASAFSQSPALVSRLIIAGVRDQIRAWTGREPYRVAAVGRPGDFAMMTSPGAYEQVERMGGMREELLAENDVAARIALRVPFYSPGRYAADIDIPVLVQLAARDDVTPIDKAQAVARRIRKGEVHTYDCAHFEPYLDPYFDTIIADQINFLDRHVGEGRESSAR</sequence>
<keyword evidence="2" id="KW-0378">Hydrolase</keyword>
<organism evidence="4 5">
    <name type="scientific">Gordonia paraffinivorans</name>
    <dbReference type="NCBI Taxonomy" id="175628"/>
    <lineage>
        <taxon>Bacteria</taxon>
        <taxon>Bacillati</taxon>
        <taxon>Actinomycetota</taxon>
        <taxon>Actinomycetes</taxon>
        <taxon>Mycobacteriales</taxon>
        <taxon>Gordoniaceae</taxon>
        <taxon>Gordonia</taxon>
    </lineage>
</organism>
<dbReference type="Pfam" id="PF02129">
    <property type="entry name" value="Peptidase_S15"/>
    <property type="match status" value="1"/>
</dbReference>
<dbReference type="RefSeq" id="WP_006899769.1">
    <property type="nucleotide sequence ID" value="NZ_CAACYD010000005.1"/>
</dbReference>
<accession>A0ABD7V0C0</accession>
<reference evidence="4 5" key="1">
    <citation type="submission" date="2019-02" db="EMBL/GenBank/DDBJ databases">
        <authorList>
            <consortium name="Pathogen Informatics"/>
        </authorList>
    </citation>
    <scope>NUCLEOTIDE SEQUENCE [LARGE SCALE GENOMIC DNA]</scope>
    <source>
        <strain evidence="4 5">3012STDY6756503</strain>
    </source>
</reference>
<dbReference type="InterPro" id="IPR000383">
    <property type="entry name" value="Xaa-Pro-like_dom"/>
</dbReference>
<evidence type="ECO:0000256" key="2">
    <source>
        <dbReference type="ARBA" id="ARBA00022801"/>
    </source>
</evidence>
<dbReference type="PANTHER" id="PTHR22946:SF9">
    <property type="entry name" value="POLYKETIDE TRANSFERASE AF380"/>
    <property type="match status" value="1"/>
</dbReference>
<dbReference type="Gene3D" id="3.40.50.1820">
    <property type="entry name" value="alpha/beta hydrolase"/>
    <property type="match status" value="1"/>
</dbReference>
<comment type="similarity">
    <text evidence="1">Belongs to the AB hydrolase superfamily.</text>
</comment>
<dbReference type="PANTHER" id="PTHR22946">
    <property type="entry name" value="DIENELACTONE HYDROLASE DOMAIN-CONTAINING PROTEIN-RELATED"/>
    <property type="match status" value="1"/>
</dbReference>
<dbReference type="GeneID" id="60749408"/>
<evidence type="ECO:0000313" key="5">
    <source>
        <dbReference type="Proteomes" id="UP000360750"/>
    </source>
</evidence>
<protein>
    <submittedName>
        <fullName evidence="4">Transposase and inactivated derivatives</fullName>
    </submittedName>
</protein>
<evidence type="ECO:0000256" key="1">
    <source>
        <dbReference type="ARBA" id="ARBA00008645"/>
    </source>
</evidence>
<evidence type="ECO:0000313" key="4">
    <source>
        <dbReference type="EMBL" id="VFA83073.1"/>
    </source>
</evidence>
<dbReference type="InterPro" id="IPR050261">
    <property type="entry name" value="FrsA_esterase"/>
</dbReference>
<dbReference type="EMBL" id="CAACYD010000005">
    <property type="protein sequence ID" value="VFA83073.1"/>
    <property type="molecule type" value="Genomic_DNA"/>
</dbReference>
<dbReference type="InterPro" id="IPR029058">
    <property type="entry name" value="AB_hydrolase_fold"/>
</dbReference>